<keyword evidence="2" id="KW-1185">Reference proteome</keyword>
<proteinExistence type="inferred from homology"/>
<dbReference type="Pfam" id="PF03864">
    <property type="entry name" value="Phage_cap_E"/>
    <property type="match status" value="1"/>
</dbReference>
<dbReference type="EMBL" id="FOGB01000004">
    <property type="protein sequence ID" value="SEQ49020.1"/>
    <property type="molecule type" value="Genomic_DNA"/>
</dbReference>
<sequence length="341" mass="37744">MDTFGTADLLGVVEKKSKFQALFLALFFPQVFLSESEEIKLDALDENIDIAVTVSPVVGGKVIADQGYKTRTFKAAYVKPKHEVDPQKLMKRRAGERLNGALSMDQRREAQIADNMIKEDLAIQQYEEKQAVDAIISGGYTVEGEGYPAQQVDFGQAAANNVTLGVGEVWTGKAVDSYDPTDDMTTWAGESDGLINVAVMDSKTWALFHGFKAVKEKLDTRRGSTSMLETALKNLGETVSFKGWFGDVQIVVTQHYYTEGGVKKRYLPDYCLVMGNTENQGVRAYGAIKDAHAVREGMTMTDRYPRNWITDGDPAREYTMIQSSPLMVPMNINDFVVVTVG</sequence>
<name>A0A1H9GFX1_9GAMM</name>
<dbReference type="HAMAP" id="MF_04133">
    <property type="entry name" value="CAPSID_LAMBDA"/>
    <property type="match status" value="1"/>
</dbReference>
<dbReference type="InterPro" id="IPR005564">
    <property type="entry name" value="Major_capsid_GpE"/>
</dbReference>
<protein>
    <submittedName>
        <fullName evidence="1">Phage major capsid protein E</fullName>
    </submittedName>
</protein>
<dbReference type="RefSeq" id="WP_091356509.1">
    <property type="nucleotide sequence ID" value="NZ_AP025284.1"/>
</dbReference>
<dbReference type="OrthoDB" id="5449178at2"/>
<reference evidence="2" key="1">
    <citation type="submission" date="2016-10" db="EMBL/GenBank/DDBJ databases">
        <authorList>
            <person name="Varghese N."/>
            <person name="Submissions S."/>
        </authorList>
    </citation>
    <scope>NUCLEOTIDE SEQUENCE [LARGE SCALE GENOMIC DNA]</scope>
    <source>
        <strain evidence="2">DSM 18887</strain>
    </source>
</reference>
<dbReference type="STRING" id="355243.SAMN03080615_01661"/>
<gene>
    <name evidence="1" type="ORF">SAMN03080615_01661</name>
</gene>
<dbReference type="Gene3D" id="3.15.30.10">
    <property type="entry name" value="putative capsid protein of prophage domain like"/>
    <property type="match status" value="1"/>
</dbReference>
<organism evidence="1 2">
    <name type="scientific">Amphritea atlantica</name>
    <dbReference type="NCBI Taxonomy" id="355243"/>
    <lineage>
        <taxon>Bacteria</taxon>
        <taxon>Pseudomonadati</taxon>
        <taxon>Pseudomonadota</taxon>
        <taxon>Gammaproteobacteria</taxon>
        <taxon>Oceanospirillales</taxon>
        <taxon>Oceanospirillaceae</taxon>
        <taxon>Amphritea</taxon>
    </lineage>
</organism>
<evidence type="ECO:0000313" key="1">
    <source>
        <dbReference type="EMBL" id="SEQ49020.1"/>
    </source>
</evidence>
<accession>A0A1H9GFX1</accession>
<dbReference type="Gene3D" id="3.30.1930.10">
    <property type="entry name" value="capsid protein of prophage domain"/>
    <property type="match status" value="1"/>
</dbReference>
<dbReference type="AlphaFoldDB" id="A0A1H9GFX1"/>
<dbReference type="Proteomes" id="UP000198749">
    <property type="component" value="Unassembled WGS sequence"/>
</dbReference>
<evidence type="ECO:0000313" key="2">
    <source>
        <dbReference type="Proteomes" id="UP000198749"/>
    </source>
</evidence>